<dbReference type="RefSeq" id="WP_235053354.1">
    <property type="nucleotide sequence ID" value="NZ_JAKFHA010000009.1"/>
</dbReference>
<evidence type="ECO:0000256" key="1">
    <source>
        <dbReference type="SAM" id="MobiDB-lite"/>
    </source>
</evidence>
<evidence type="ECO:0000313" key="3">
    <source>
        <dbReference type="Proteomes" id="UP001165378"/>
    </source>
</evidence>
<organism evidence="2 3">
    <name type="scientific">Yinghuangia soli</name>
    <dbReference type="NCBI Taxonomy" id="2908204"/>
    <lineage>
        <taxon>Bacteria</taxon>
        <taxon>Bacillati</taxon>
        <taxon>Actinomycetota</taxon>
        <taxon>Actinomycetes</taxon>
        <taxon>Kitasatosporales</taxon>
        <taxon>Streptomycetaceae</taxon>
        <taxon>Yinghuangia</taxon>
    </lineage>
</organism>
<reference evidence="2" key="1">
    <citation type="submission" date="2022-01" db="EMBL/GenBank/DDBJ databases">
        <title>Genome-Based Taxonomic Classification of the Phylum Actinobacteria.</title>
        <authorList>
            <person name="Gao Y."/>
        </authorList>
    </citation>
    <scope>NUCLEOTIDE SEQUENCE</scope>
    <source>
        <strain evidence="2">KLBMP 8922</strain>
    </source>
</reference>
<dbReference type="Proteomes" id="UP001165378">
    <property type="component" value="Unassembled WGS sequence"/>
</dbReference>
<dbReference type="EMBL" id="JAKFHA010000009">
    <property type="protein sequence ID" value="MCF2529013.1"/>
    <property type="molecule type" value="Genomic_DNA"/>
</dbReference>
<gene>
    <name evidence="2" type="ORF">LZ495_17585</name>
</gene>
<name>A0AA41PZY3_9ACTN</name>
<proteinExistence type="predicted"/>
<feature type="region of interest" description="Disordered" evidence="1">
    <location>
        <begin position="162"/>
        <end position="184"/>
    </location>
</feature>
<dbReference type="AlphaFoldDB" id="A0AA41PZY3"/>
<accession>A0AA41PZY3</accession>
<comment type="caution">
    <text evidence="2">The sequence shown here is derived from an EMBL/GenBank/DDBJ whole genome shotgun (WGS) entry which is preliminary data.</text>
</comment>
<keyword evidence="3" id="KW-1185">Reference proteome</keyword>
<evidence type="ECO:0000313" key="2">
    <source>
        <dbReference type="EMBL" id="MCF2529013.1"/>
    </source>
</evidence>
<feature type="compositionally biased region" description="Pro residues" evidence="1">
    <location>
        <begin position="165"/>
        <end position="178"/>
    </location>
</feature>
<protein>
    <submittedName>
        <fullName evidence="2">Uncharacterized protein</fullName>
    </submittedName>
</protein>
<sequence length="184" mass="18431">MGTGKRPLGAAAGGLAAVAVVAVAAYAVAGVAEREMGKESVEDALYRCDPVRTDAAALSARFPELGRLASASWCVQALGSPEYGSLRSPDREDLVYYAVARVPASALPGTPGAWHAAPDAPADLPAALRALLPASAASWLRNSGGAYADPATGTVVIAGLVPADPDAPPAPLPSPRTPAGPLSR</sequence>